<dbReference type="GO" id="GO:0061708">
    <property type="term" value="F:tRNA-5-taurinomethyluridine 2-sulfurtransferase"/>
    <property type="evidence" value="ECO:0007669"/>
    <property type="project" value="UniProtKB-EC"/>
</dbReference>
<dbReference type="SUPFAM" id="SSF52402">
    <property type="entry name" value="Adenine nucleotide alpha hydrolases-like"/>
    <property type="match status" value="1"/>
</dbReference>
<dbReference type="STRING" id="1054147.F4QEF5"/>
<reference evidence="17" key="1">
    <citation type="journal article" date="2011" name="Genome Res.">
        <title>Phylogeny-wide analysis of social amoeba genomes highlights ancient origins for complex intercellular communication.</title>
        <authorList>
            <person name="Heidel A.J."/>
            <person name="Lawal H.M."/>
            <person name="Felder M."/>
            <person name="Schilde C."/>
            <person name="Helps N.R."/>
            <person name="Tunggal B."/>
            <person name="Rivero F."/>
            <person name="John U."/>
            <person name="Schleicher M."/>
            <person name="Eichinger L."/>
            <person name="Platzer M."/>
            <person name="Noegel A.A."/>
            <person name="Schaap P."/>
            <person name="Gloeckner G."/>
        </authorList>
    </citation>
    <scope>NUCLEOTIDE SEQUENCE [LARGE SCALE GENOMIC DNA]</scope>
    <source>
        <strain evidence="17">SH3</strain>
    </source>
</reference>
<feature type="compositionally biased region" description="Low complexity" evidence="13">
    <location>
        <begin position="74"/>
        <end position="95"/>
    </location>
</feature>
<dbReference type="InterPro" id="IPR023382">
    <property type="entry name" value="MnmA-like_central_sf"/>
</dbReference>
<dbReference type="GO" id="GO:0005524">
    <property type="term" value="F:ATP binding"/>
    <property type="evidence" value="ECO:0007669"/>
    <property type="project" value="UniProtKB-KW"/>
</dbReference>
<dbReference type="GeneID" id="14866437"/>
<evidence type="ECO:0000256" key="11">
    <source>
        <dbReference type="ARBA" id="ARBA00023157"/>
    </source>
</evidence>
<evidence type="ECO:0000256" key="10">
    <source>
        <dbReference type="ARBA" id="ARBA00022884"/>
    </source>
</evidence>
<dbReference type="AlphaFoldDB" id="F4QEF5"/>
<evidence type="ECO:0000256" key="3">
    <source>
        <dbReference type="ARBA" id="ARBA00006191"/>
    </source>
</evidence>
<comment type="similarity">
    <text evidence="3">Belongs to the MnmA/TRMU family.</text>
</comment>
<evidence type="ECO:0000256" key="4">
    <source>
        <dbReference type="ARBA" id="ARBA00011953"/>
    </source>
</evidence>
<evidence type="ECO:0000256" key="8">
    <source>
        <dbReference type="ARBA" id="ARBA00022741"/>
    </source>
</evidence>
<comment type="catalytic activity">
    <reaction evidence="12">
        <text>5-taurinomethyluridine(34) in tRNA + S-sulfanyl-L-cysteinyl-[protein] + AH2 + ATP = 5-taurinomethyl-2-thiouridine(34) in tRNA + L-cysteinyl-[protein] + A + AMP + diphosphate + H(+)</text>
        <dbReference type="Rhea" id="RHEA:47040"/>
        <dbReference type="Rhea" id="RHEA-COMP:10131"/>
        <dbReference type="Rhea" id="RHEA-COMP:11726"/>
        <dbReference type="Rhea" id="RHEA-COMP:11732"/>
        <dbReference type="Rhea" id="RHEA-COMP:11733"/>
        <dbReference type="ChEBI" id="CHEBI:13193"/>
        <dbReference type="ChEBI" id="CHEBI:15378"/>
        <dbReference type="ChEBI" id="CHEBI:17499"/>
        <dbReference type="ChEBI" id="CHEBI:29950"/>
        <dbReference type="ChEBI" id="CHEBI:30616"/>
        <dbReference type="ChEBI" id="CHEBI:33019"/>
        <dbReference type="ChEBI" id="CHEBI:61963"/>
        <dbReference type="ChEBI" id="CHEBI:87171"/>
        <dbReference type="ChEBI" id="CHEBI:87172"/>
        <dbReference type="ChEBI" id="CHEBI:456215"/>
        <dbReference type="EC" id="2.8.1.14"/>
    </reaction>
</comment>
<dbReference type="PANTHER" id="PTHR11933:SF5">
    <property type="entry name" value="MITOCHONDRIAL TRNA-SPECIFIC 2-THIOURIDYLASE 1"/>
    <property type="match status" value="1"/>
</dbReference>
<evidence type="ECO:0000256" key="12">
    <source>
        <dbReference type="ARBA" id="ARBA00049564"/>
    </source>
</evidence>
<keyword evidence="11" id="KW-1015">Disulfide bond</keyword>
<evidence type="ECO:0000256" key="1">
    <source>
        <dbReference type="ARBA" id="ARBA00003986"/>
    </source>
</evidence>
<dbReference type="GO" id="GO:0002143">
    <property type="term" value="P:tRNA wobble position uridine thiolation"/>
    <property type="evidence" value="ECO:0007669"/>
    <property type="project" value="TreeGrafter"/>
</dbReference>
<dbReference type="KEGG" id="dfa:DFA_11029"/>
<evidence type="ECO:0000313" key="16">
    <source>
        <dbReference type="EMBL" id="EGG13268.1"/>
    </source>
</evidence>
<keyword evidence="7" id="KW-0819">tRNA processing</keyword>
<evidence type="ECO:0000256" key="6">
    <source>
        <dbReference type="ARBA" id="ARBA00022679"/>
    </source>
</evidence>
<comment type="function">
    <text evidence="1">Catalyzes the 2-thiolation of uridine at the wobble position (U34) of mitochondrial tRNA(Lys), tRNA(Glu) and tRNA(Gln). Required for the formation of 5-taurinomethyl-2-thiouridine (tm5s2U) of mitochondrial tRNA(Lys), tRNA(Glu), and tRNA(Gln) at the wobble position. ATP is required to activate the C2 atom of the wobble base.</text>
</comment>
<dbReference type="Gene3D" id="2.30.30.280">
    <property type="entry name" value="Adenine nucleotide alpha hydrolases-like domains"/>
    <property type="match status" value="1"/>
</dbReference>
<keyword evidence="6" id="KW-0808">Transferase</keyword>
<dbReference type="NCBIfam" id="NF001138">
    <property type="entry name" value="PRK00143.1"/>
    <property type="match status" value="1"/>
</dbReference>
<dbReference type="Pfam" id="PF20259">
    <property type="entry name" value="tRNA_Me_trans_M"/>
    <property type="match status" value="1"/>
</dbReference>
<dbReference type="EMBL" id="GL883029">
    <property type="protein sequence ID" value="EGG13268.1"/>
    <property type="molecule type" value="Genomic_DNA"/>
</dbReference>
<organism evidence="16 17">
    <name type="scientific">Cavenderia fasciculata</name>
    <name type="common">Slime mold</name>
    <name type="synonym">Dictyostelium fasciculatum</name>
    <dbReference type="NCBI Taxonomy" id="261658"/>
    <lineage>
        <taxon>Eukaryota</taxon>
        <taxon>Amoebozoa</taxon>
        <taxon>Evosea</taxon>
        <taxon>Eumycetozoa</taxon>
        <taxon>Dictyostelia</taxon>
        <taxon>Acytosteliales</taxon>
        <taxon>Cavenderiaceae</taxon>
        <taxon>Cavenderia</taxon>
    </lineage>
</organism>
<comment type="subcellular location">
    <subcellularLocation>
        <location evidence="2">Mitochondrion</location>
    </subcellularLocation>
</comment>
<dbReference type="FunFam" id="3.40.50.620:FF:000104">
    <property type="entry name" value="Mitochondrial tRNA-specific 2-thiouridylase 1"/>
    <property type="match status" value="1"/>
</dbReference>
<name>F4QEF5_CACFS</name>
<gene>
    <name evidence="16" type="primary">trmu</name>
    <name evidence="16" type="ORF">DFA_11029</name>
</gene>
<accession>F4QEF5</accession>
<feature type="domain" description="tRNA-specific 2-thiouridylase MnmA-like C-terminal" evidence="14">
    <location>
        <begin position="517"/>
        <end position="564"/>
    </location>
</feature>
<dbReference type="InterPro" id="IPR004506">
    <property type="entry name" value="MnmA-like"/>
</dbReference>
<proteinExistence type="inferred from homology"/>
<sequence length="580" mass="65835">MMLYGSSRLNTFIPLFNKQISGLSRCYYSAYTLEKYSLSNIKEVLYSTTKGSRSNDNNNASDMISLTTNVVGENHNNINNSNNNNNNYNNNNNNNQSLNGRLSPINKYSLANIREELHTNNNNFSSFPSPLNNTAATTTITTTNDNISKELDLVYRKMETNPIKYPSHYAIENRKPTICVGLSGGVDSAIVSYLLGKQDFKVKCVYIKSWDEKDELGYCSGERDYKDACDIAQSLGVTLFHRDFTKEYWNRVFHSFLKDYQQGYTPNPDVFCNREIKFDVFTEHAKQLGADMIATGHYATILHNQQQPQHQHQQQQQNNNIILKRGKDRNKDQSYFLCMTEGHKLAEAIFPLGEYLKNDVIAMANKIGFNNITSKRSSRGICFVGKRPLPEFLEQYIPLVRGAFVDDKGSIIGEHKGAVCYTIGQKANISGRQERYFIYKVDVINNQVHVCPESVSDQYLLSNACVISHLNWINGTPLALQSGLPIRAMCQIRYRADLTECLIEPINHNQQHSLQQQQQQQQQQSQQQQYRVTFVGKQERAATPGQIVCIYELESDICLGGGVVQHVETINGTILSPSKK</sequence>
<dbReference type="RefSeq" id="XP_004349967.1">
    <property type="nucleotide sequence ID" value="XM_004349917.1"/>
</dbReference>
<feature type="domain" description="tRNA-specific 2-thiouridylase MnmA-like central" evidence="15">
    <location>
        <begin position="391"/>
        <end position="451"/>
    </location>
</feature>
<keyword evidence="17" id="KW-1185">Reference proteome</keyword>
<dbReference type="GO" id="GO:0000049">
    <property type="term" value="F:tRNA binding"/>
    <property type="evidence" value="ECO:0007669"/>
    <property type="project" value="UniProtKB-KW"/>
</dbReference>
<dbReference type="NCBIfam" id="TIGR00420">
    <property type="entry name" value="trmU"/>
    <property type="match status" value="1"/>
</dbReference>
<dbReference type="InterPro" id="IPR014729">
    <property type="entry name" value="Rossmann-like_a/b/a_fold"/>
</dbReference>
<dbReference type="OMA" id="RNVNWLV"/>
<dbReference type="Gene3D" id="2.40.30.10">
    <property type="entry name" value="Translation factors"/>
    <property type="match status" value="1"/>
</dbReference>
<dbReference type="GO" id="GO:0005739">
    <property type="term" value="C:mitochondrion"/>
    <property type="evidence" value="ECO:0007669"/>
    <property type="project" value="UniProtKB-SubCell"/>
</dbReference>
<evidence type="ECO:0000259" key="14">
    <source>
        <dbReference type="Pfam" id="PF20258"/>
    </source>
</evidence>
<keyword evidence="10" id="KW-0694">RNA-binding</keyword>
<dbReference type="EC" id="2.8.1.14" evidence="4"/>
<dbReference type="Pfam" id="PF20258">
    <property type="entry name" value="tRNA_Me_trans_C"/>
    <property type="match status" value="1"/>
</dbReference>
<keyword evidence="9" id="KW-0067">ATP-binding</keyword>
<evidence type="ECO:0000259" key="15">
    <source>
        <dbReference type="Pfam" id="PF20259"/>
    </source>
</evidence>
<dbReference type="Proteomes" id="UP000007797">
    <property type="component" value="Unassembled WGS sequence"/>
</dbReference>
<dbReference type="HAMAP" id="MF_00144">
    <property type="entry name" value="tRNA_thiouridyl_MnmA"/>
    <property type="match status" value="1"/>
</dbReference>
<feature type="region of interest" description="Disordered" evidence="13">
    <location>
        <begin position="72"/>
        <end position="99"/>
    </location>
</feature>
<dbReference type="Pfam" id="PF03054">
    <property type="entry name" value="tRNA_Me_trans"/>
    <property type="match status" value="1"/>
</dbReference>
<dbReference type="PANTHER" id="PTHR11933">
    <property type="entry name" value="TRNA 5-METHYLAMINOMETHYL-2-THIOURIDYLATE -METHYLTRANSFERASE"/>
    <property type="match status" value="1"/>
</dbReference>
<evidence type="ECO:0000256" key="9">
    <source>
        <dbReference type="ARBA" id="ARBA00022840"/>
    </source>
</evidence>
<keyword evidence="5" id="KW-0820">tRNA-binding</keyword>
<evidence type="ECO:0000256" key="2">
    <source>
        <dbReference type="ARBA" id="ARBA00004173"/>
    </source>
</evidence>
<dbReference type="CDD" id="cd01998">
    <property type="entry name" value="MnmA_TRMU-like"/>
    <property type="match status" value="1"/>
</dbReference>
<dbReference type="OrthoDB" id="3685at2759"/>
<protein>
    <recommendedName>
        <fullName evidence="4">tRNA-5-taurinomethyluridine 2-sulfurtransferase</fullName>
        <ecNumber evidence="4">2.8.1.14</ecNumber>
    </recommendedName>
</protein>
<dbReference type="InterPro" id="IPR046884">
    <property type="entry name" value="MnmA-like_central"/>
</dbReference>
<evidence type="ECO:0000256" key="7">
    <source>
        <dbReference type="ARBA" id="ARBA00022694"/>
    </source>
</evidence>
<evidence type="ECO:0000256" key="13">
    <source>
        <dbReference type="SAM" id="MobiDB-lite"/>
    </source>
</evidence>
<evidence type="ECO:0000256" key="5">
    <source>
        <dbReference type="ARBA" id="ARBA00022555"/>
    </source>
</evidence>
<evidence type="ECO:0000313" key="17">
    <source>
        <dbReference type="Proteomes" id="UP000007797"/>
    </source>
</evidence>
<keyword evidence="8" id="KW-0547">Nucleotide-binding</keyword>
<dbReference type="InterPro" id="IPR046885">
    <property type="entry name" value="MnmA-like_C"/>
</dbReference>
<dbReference type="Gene3D" id="3.40.50.620">
    <property type="entry name" value="HUPs"/>
    <property type="match status" value="1"/>
</dbReference>